<feature type="region of interest" description="Disordered" evidence="1">
    <location>
        <begin position="1"/>
        <end position="107"/>
    </location>
</feature>
<evidence type="ECO:0000256" key="1">
    <source>
        <dbReference type="SAM" id="MobiDB-lite"/>
    </source>
</evidence>
<gene>
    <name evidence="2" type="ORF">CC78DRAFT_31438</name>
</gene>
<accession>A0A9P4KJ52</accession>
<feature type="compositionally biased region" description="Low complexity" evidence="1">
    <location>
        <begin position="92"/>
        <end position="101"/>
    </location>
</feature>
<comment type="caution">
    <text evidence="2">The sequence shown here is derived from an EMBL/GenBank/DDBJ whole genome shotgun (WGS) entry which is preliminary data.</text>
</comment>
<name>A0A9P4KJ52_9PLEO</name>
<reference evidence="3" key="1">
    <citation type="journal article" date="2020" name="Stud. Mycol.">
        <title>101 Dothideomycetes genomes: A test case for predicting lifestyles and emergence of pathogens.</title>
        <authorList>
            <person name="Haridas S."/>
            <person name="Albert R."/>
            <person name="Binder M."/>
            <person name="Bloem J."/>
            <person name="LaButti K."/>
            <person name="Salamov A."/>
            <person name="Andreopoulos B."/>
            <person name="Baker S."/>
            <person name="Barry K."/>
            <person name="Bills G."/>
            <person name="Bluhm B."/>
            <person name="Cannon C."/>
            <person name="Castanera R."/>
            <person name="Culley D."/>
            <person name="Daum C."/>
            <person name="Ezra D."/>
            <person name="Gonzalez J."/>
            <person name="Henrissat B."/>
            <person name="Kuo A."/>
            <person name="Liang C."/>
            <person name="Lipzen A."/>
            <person name="Lutzoni F."/>
            <person name="Magnuson J."/>
            <person name="Mondo S."/>
            <person name="Nolan M."/>
            <person name="Ohm R."/>
            <person name="Pangilinan J."/>
            <person name="Park H.-J."/>
            <person name="Ramirez L."/>
            <person name="Alfaro M."/>
            <person name="Sun H."/>
            <person name="Tritt A."/>
            <person name="Yoshinaga Y."/>
            <person name="Zwiers L.-H."/>
            <person name="Turgeon B."/>
            <person name="Goodwin S."/>
            <person name="Spatafora J."/>
            <person name="Crous P."/>
            <person name="Grigoriev I."/>
        </authorList>
    </citation>
    <scope>NUCLEOTIDE SEQUENCE [LARGE SCALE GENOMIC DNA]</scope>
    <source>
        <strain evidence="3">CBS 304.66</strain>
    </source>
</reference>
<evidence type="ECO:0000313" key="2">
    <source>
        <dbReference type="EMBL" id="KAF2267874.1"/>
    </source>
</evidence>
<keyword evidence="3" id="KW-1185">Reference proteome</keyword>
<protein>
    <submittedName>
        <fullName evidence="2">Uncharacterized protein</fullName>
    </submittedName>
</protein>
<evidence type="ECO:0000313" key="3">
    <source>
        <dbReference type="Proteomes" id="UP000800093"/>
    </source>
</evidence>
<dbReference type="AlphaFoldDB" id="A0A9P4KJ52"/>
<organism evidence="2 3">
    <name type="scientific">Lojkania enalia</name>
    <dbReference type="NCBI Taxonomy" id="147567"/>
    <lineage>
        <taxon>Eukaryota</taxon>
        <taxon>Fungi</taxon>
        <taxon>Dikarya</taxon>
        <taxon>Ascomycota</taxon>
        <taxon>Pezizomycotina</taxon>
        <taxon>Dothideomycetes</taxon>
        <taxon>Pleosporomycetidae</taxon>
        <taxon>Pleosporales</taxon>
        <taxon>Pleosporales incertae sedis</taxon>
        <taxon>Lojkania</taxon>
    </lineage>
</organism>
<dbReference type="Proteomes" id="UP000800093">
    <property type="component" value="Unassembled WGS sequence"/>
</dbReference>
<proteinExistence type="predicted"/>
<dbReference type="EMBL" id="ML986588">
    <property type="protein sequence ID" value="KAF2267874.1"/>
    <property type="molecule type" value="Genomic_DNA"/>
</dbReference>
<sequence length="172" mass="18645">MSKASMAAQISDNQGKITALVPTLSTPGKVTKDNRKKRDKYSKSHADQEGASANEMEAGPGDSPKGRGMKGYLAEKAAKVAMRTKRKPVHPQQQQASSAAGTGSGFDVVLSPQPTPTLDPIAQHEMGQPHRSVSPLPQIPLPQNHTFFNENDDKLLPNLPPDVSMPRFHIYR</sequence>